<name>A0A1E1X3X3_9ACAR</name>
<accession>A0A1E1X3X3</accession>
<dbReference type="AlphaFoldDB" id="A0A1E1X3X3"/>
<feature type="region of interest" description="Disordered" evidence="1">
    <location>
        <begin position="106"/>
        <end position="337"/>
    </location>
</feature>
<feature type="compositionally biased region" description="Pro residues" evidence="1">
    <location>
        <begin position="170"/>
        <end position="187"/>
    </location>
</feature>
<protein>
    <submittedName>
        <fullName evidence="2">Putative tick ixodegrin</fullName>
    </submittedName>
</protein>
<proteinExistence type="evidence at transcript level"/>
<dbReference type="Gene3D" id="2.10.80.10">
    <property type="entry name" value="Lipase, subunit A"/>
    <property type="match status" value="1"/>
</dbReference>
<organism evidence="2">
    <name type="scientific">Amblyomma aureolatum</name>
    <dbReference type="NCBI Taxonomy" id="187763"/>
    <lineage>
        <taxon>Eukaryota</taxon>
        <taxon>Metazoa</taxon>
        <taxon>Ecdysozoa</taxon>
        <taxon>Arthropoda</taxon>
        <taxon>Chelicerata</taxon>
        <taxon>Arachnida</taxon>
        <taxon>Acari</taxon>
        <taxon>Parasitiformes</taxon>
        <taxon>Ixodida</taxon>
        <taxon>Ixodoidea</taxon>
        <taxon>Ixodidae</taxon>
        <taxon>Amblyomminae</taxon>
        <taxon>Amblyomma</taxon>
    </lineage>
</organism>
<evidence type="ECO:0000313" key="2">
    <source>
        <dbReference type="EMBL" id="JAT93957.1"/>
    </source>
</evidence>
<reference evidence="2" key="1">
    <citation type="journal article" date="2017" name="Front. Cell. Infect. Microbiol.">
        <title>The Distinct Transcriptional Response of the Midgut of Amblyomma sculptum and Amblyomma aureolatum Ticks to Rickettsia rickettsii Correlates to Their Differences in Susceptibility to Infection.</title>
        <authorList>
            <person name="Martins L.A."/>
            <person name="Galletti M.F.B.M."/>
            <person name="Ribeiro J.M."/>
            <person name="Fujita A."/>
            <person name="Costa F.B."/>
            <person name="Labruna M.B."/>
            <person name="Daffre S."/>
            <person name="Fogaca A.C."/>
        </authorList>
    </citation>
    <scope>NUCLEOTIDE SEQUENCE</scope>
</reference>
<feature type="non-terminal residue" evidence="2">
    <location>
        <position position="1"/>
    </location>
</feature>
<dbReference type="EMBL" id="GFAC01005231">
    <property type="protein sequence ID" value="JAT93957.1"/>
    <property type="molecule type" value="mRNA"/>
</dbReference>
<sequence length="337" mass="35791">YFPLWLIESTKDPHEMDTLIISSRKPRVTGKVKGGTICLNTDECGRGKCCLRRSKSPRRRCRRLQRAGEHCTEEQMMGGYYYGFCPCNRRSVCMYVNGTQKCVKIKKPPPQKPVPLPAGASQTNITQQEPQESQESEEVKTAPRFPPKRPTSVLSGKNFNDIPEFFRNPTWPPVRGPTTPAPVPLPGTPSSVPTGGAVPAPQLPTLPVHGGGPGIPGGTPLPALPPGLVPVAAPEEEGLPGVGSIPVLPPPPVPGASGEEGVGLPGQGAPLLPPPPPVIGENTDGALLRRSSRSAPPPLADPIQEESPPAMPPVASVVRNEPPFDFNAVDGNQQRIL</sequence>
<evidence type="ECO:0000256" key="1">
    <source>
        <dbReference type="SAM" id="MobiDB-lite"/>
    </source>
</evidence>